<evidence type="ECO:0000313" key="2">
    <source>
        <dbReference type="EMBL" id="WDF02948.1"/>
    </source>
</evidence>
<dbReference type="RefSeq" id="WP_274272456.1">
    <property type="nucleotide sequence ID" value="NZ_CP117834.1"/>
</dbReference>
<dbReference type="InterPro" id="IPR009319">
    <property type="entry name" value="Phage_A118_VSP1"/>
</dbReference>
<dbReference type="Proteomes" id="UP001215143">
    <property type="component" value="Chromosome"/>
</dbReference>
<organism evidence="2 3">
    <name type="scientific">Shouchella hunanensis</name>
    <dbReference type="NCBI Taxonomy" id="766894"/>
    <lineage>
        <taxon>Bacteria</taxon>
        <taxon>Bacillati</taxon>
        <taxon>Bacillota</taxon>
        <taxon>Bacilli</taxon>
        <taxon>Bacillales</taxon>
        <taxon>Bacillaceae</taxon>
        <taxon>Shouchella</taxon>
    </lineage>
</organism>
<accession>A0ABY7W1Y8</accession>
<protein>
    <submittedName>
        <fullName evidence="2">Minor capsid protein</fullName>
    </submittedName>
</protein>
<dbReference type="EMBL" id="CP117834">
    <property type="protein sequence ID" value="WDF02948.1"/>
    <property type="molecule type" value="Genomic_DNA"/>
</dbReference>
<dbReference type="Pfam" id="PF06152">
    <property type="entry name" value="Phage_min_cap2"/>
    <property type="match status" value="1"/>
</dbReference>
<feature type="region of interest" description="Disordered" evidence="1">
    <location>
        <begin position="288"/>
        <end position="318"/>
    </location>
</feature>
<feature type="compositionally biased region" description="Basic and acidic residues" evidence="1">
    <location>
        <begin position="291"/>
        <end position="318"/>
    </location>
</feature>
<evidence type="ECO:0000313" key="3">
    <source>
        <dbReference type="Proteomes" id="UP001215143"/>
    </source>
</evidence>
<proteinExistence type="predicted"/>
<keyword evidence="3" id="KW-1185">Reference proteome</keyword>
<gene>
    <name evidence="2" type="ORF">PQ477_15790</name>
</gene>
<name>A0ABY7W1Y8_9BACI</name>
<evidence type="ECO:0000256" key="1">
    <source>
        <dbReference type="SAM" id="MobiDB-lite"/>
    </source>
</evidence>
<sequence length="365" mass="41456">MLERSQRISQPITNIYLKIEDEILMNIARKLKRDRSLLTPEGFSSWQLLKLQDLNELNQINIRTIARNSGMALNEVVALLEDEGYRAIRSIDGQLAEAVRGGHAIAPPTGQSQTMRNILQKYADQTRNTFNMVNLSLLQGAEQAYLNIINQSAASVLTGIKTPQEAVREIARQWADKGIPALVKNGRKYSVEGYLNTIVRTTTNSVTNDMQDARMDEHGVDLVEISDHMGARPKCAPYQGRIFSRSGTSTKYPALSSTSIGEPDGLFGFNCRHVKYAFIDGVSIPRPKGINRAENDKSYNESQKQRSIERSIRKAKREERMMREMGDEEGVNQTKQLVRQRQLKMRDFINDTGRTRRRNREQLVT</sequence>
<reference evidence="2 3" key="1">
    <citation type="submission" date="2023-02" db="EMBL/GenBank/DDBJ databases">
        <authorList>
            <person name="Liu G."/>
        </authorList>
    </citation>
    <scope>NUCLEOTIDE SEQUENCE [LARGE SCALE GENOMIC DNA]</scope>
    <source>
        <strain evidence="2 3">DSM 23008</strain>
    </source>
</reference>